<feature type="domain" description="GST N-terminal" evidence="4">
    <location>
        <begin position="15"/>
        <end position="96"/>
    </location>
</feature>
<reference evidence="6 7" key="1">
    <citation type="submission" date="2024-02" db="EMBL/GenBank/DDBJ databases">
        <title>High-quality chromosome-scale genome assembly of Pensacola bahiagrass (Paspalum notatum Flugge var. saurae).</title>
        <authorList>
            <person name="Vega J.M."/>
            <person name="Podio M."/>
            <person name="Orjuela J."/>
            <person name="Siena L.A."/>
            <person name="Pessino S.C."/>
            <person name="Combes M.C."/>
            <person name="Mariac C."/>
            <person name="Albertini E."/>
            <person name="Pupilli F."/>
            <person name="Ortiz J.P.A."/>
            <person name="Leblanc O."/>
        </authorList>
    </citation>
    <scope>NUCLEOTIDE SEQUENCE [LARGE SCALE GENOMIC DNA]</scope>
    <source>
        <strain evidence="6">R1</strain>
        <tissue evidence="6">Leaf</tissue>
    </source>
</reference>
<dbReference type="InterPro" id="IPR045073">
    <property type="entry name" value="Omega/Tau-like"/>
</dbReference>
<dbReference type="Gene3D" id="3.40.30.10">
    <property type="entry name" value="Glutaredoxin"/>
    <property type="match status" value="1"/>
</dbReference>
<dbReference type="InterPro" id="IPR010987">
    <property type="entry name" value="Glutathione-S-Trfase_C-like"/>
</dbReference>
<evidence type="ECO:0000256" key="3">
    <source>
        <dbReference type="RuleBase" id="RU369102"/>
    </source>
</evidence>
<proteinExistence type="inferred from homology"/>
<dbReference type="SFLD" id="SFLDS00019">
    <property type="entry name" value="Glutathione_Transferase_(cytos"/>
    <property type="match status" value="1"/>
</dbReference>
<dbReference type="InterPro" id="IPR045074">
    <property type="entry name" value="GST_C_Tau"/>
</dbReference>
<comment type="function">
    <text evidence="3">Is involved in the conjugation of reduced glutathione to a wide number of exogenous and endogenous hydrophobic electrophiles.</text>
</comment>
<dbReference type="Pfam" id="PF13410">
    <property type="entry name" value="GST_C_2"/>
    <property type="match status" value="1"/>
</dbReference>
<evidence type="ECO:0000259" key="4">
    <source>
        <dbReference type="PROSITE" id="PS50404"/>
    </source>
</evidence>
<organism evidence="6 7">
    <name type="scientific">Paspalum notatum var. saurae</name>
    <dbReference type="NCBI Taxonomy" id="547442"/>
    <lineage>
        <taxon>Eukaryota</taxon>
        <taxon>Viridiplantae</taxon>
        <taxon>Streptophyta</taxon>
        <taxon>Embryophyta</taxon>
        <taxon>Tracheophyta</taxon>
        <taxon>Spermatophyta</taxon>
        <taxon>Magnoliopsida</taxon>
        <taxon>Liliopsida</taxon>
        <taxon>Poales</taxon>
        <taxon>Poaceae</taxon>
        <taxon>PACMAD clade</taxon>
        <taxon>Panicoideae</taxon>
        <taxon>Andropogonodae</taxon>
        <taxon>Paspaleae</taxon>
        <taxon>Paspalinae</taxon>
        <taxon>Paspalum</taxon>
    </lineage>
</organism>
<dbReference type="GO" id="GO:0005829">
    <property type="term" value="C:cytosol"/>
    <property type="evidence" value="ECO:0007669"/>
    <property type="project" value="UniProtKB-SubCell"/>
</dbReference>
<protein>
    <recommendedName>
        <fullName evidence="3">Glutathione S-transferase</fullName>
        <ecNumber evidence="3">2.5.1.18</ecNumber>
    </recommendedName>
</protein>
<evidence type="ECO:0000313" key="6">
    <source>
        <dbReference type="EMBL" id="WVZ61889.1"/>
    </source>
</evidence>
<dbReference type="InterPro" id="IPR004045">
    <property type="entry name" value="Glutathione_S-Trfase_N"/>
</dbReference>
<comment type="similarity">
    <text evidence="3">Belongs to the GST superfamily.</text>
</comment>
<keyword evidence="3" id="KW-0963">Cytoplasm</keyword>
<keyword evidence="7" id="KW-1185">Reference proteome</keyword>
<feature type="domain" description="GST C-terminal" evidence="5">
    <location>
        <begin position="101"/>
        <end position="229"/>
    </location>
</feature>
<dbReference type="InterPro" id="IPR036282">
    <property type="entry name" value="Glutathione-S-Trfase_C_sf"/>
</dbReference>
<accession>A0AAQ3SVZ9</accession>
<dbReference type="CDD" id="cd03185">
    <property type="entry name" value="GST_C_Tau"/>
    <property type="match status" value="1"/>
</dbReference>
<dbReference type="EMBL" id="CP144747">
    <property type="protein sequence ID" value="WVZ61889.1"/>
    <property type="molecule type" value="Genomic_DNA"/>
</dbReference>
<dbReference type="Gene3D" id="1.20.1050.10">
    <property type="match status" value="1"/>
</dbReference>
<dbReference type="PANTHER" id="PTHR11260">
    <property type="entry name" value="GLUTATHIONE S-TRANSFERASE, GST, SUPERFAMILY, GST DOMAIN CONTAINING"/>
    <property type="match status" value="1"/>
</dbReference>
<comment type="catalytic activity">
    <reaction evidence="2 3">
        <text>RX + glutathione = an S-substituted glutathione + a halide anion + H(+)</text>
        <dbReference type="Rhea" id="RHEA:16437"/>
        <dbReference type="ChEBI" id="CHEBI:15378"/>
        <dbReference type="ChEBI" id="CHEBI:16042"/>
        <dbReference type="ChEBI" id="CHEBI:17792"/>
        <dbReference type="ChEBI" id="CHEBI:57925"/>
        <dbReference type="ChEBI" id="CHEBI:90779"/>
        <dbReference type="EC" id="2.5.1.18"/>
    </reaction>
</comment>
<evidence type="ECO:0000313" key="7">
    <source>
        <dbReference type="Proteomes" id="UP001341281"/>
    </source>
</evidence>
<keyword evidence="1 3" id="KW-0808">Transferase</keyword>
<dbReference type="GO" id="GO:0006749">
    <property type="term" value="P:glutathione metabolic process"/>
    <property type="evidence" value="ECO:0007669"/>
    <property type="project" value="InterPro"/>
</dbReference>
<dbReference type="InterPro" id="IPR040079">
    <property type="entry name" value="Glutathione_S-Trfase"/>
</dbReference>
<sequence>MSTTASVPAEAPAAGSVTCVDFWCNEFGMRARLALREKRVPFEYVEEDLRVRERSALVRRMNPAHAAVPILIHAGRPVCGSLNIVEYVDEPLGGRRLLPADPLERARARFWAGFVDREVYGAQTRMFTSRGEEKANAAAELLGHLRRLEAELGDRDFFGGDEFGFLDVAFLPFSTMFYGYGQHGGVDVEAECPALARWVARCAARESARDVLPSGVDMYAIHKEFYGIE</sequence>
<dbReference type="PANTHER" id="PTHR11260:SF713">
    <property type="entry name" value="GLUTATHIONE TRANSFERASE"/>
    <property type="match status" value="1"/>
</dbReference>
<evidence type="ECO:0000256" key="1">
    <source>
        <dbReference type="ARBA" id="ARBA00022679"/>
    </source>
</evidence>
<comment type="subcellular location">
    <subcellularLocation>
        <location evidence="3">Cytoplasm</location>
        <location evidence="3">Cytosol</location>
    </subcellularLocation>
</comment>
<dbReference type="AlphaFoldDB" id="A0AAQ3SVZ9"/>
<dbReference type="SUPFAM" id="SSF47616">
    <property type="entry name" value="GST C-terminal domain-like"/>
    <property type="match status" value="1"/>
</dbReference>
<dbReference type="Proteomes" id="UP001341281">
    <property type="component" value="Chromosome 03"/>
</dbReference>
<gene>
    <name evidence="6" type="ORF">U9M48_011697</name>
</gene>
<dbReference type="GO" id="GO:0004364">
    <property type="term" value="F:glutathione transferase activity"/>
    <property type="evidence" value="ECO:0007669"/>
    <property type="project" value="UniProtKB-UniRule"/>
</dbReference>
<name>A0AAQ3SVZ9_PASNO</name>
<dbReference type="InterPro" id="IPR036249">
    <property type="entry name" value="Thioredoxin-like_sf"/>
</dbReference>
<dbReference type="SUPFAM" id="SSF52833">
    <property type="entry name" value="Thioredoxin-like"/>
    <property type="match status" value="1"/>
</dbReference>
<dbReference type="Pfam" id="PF13417">
    <property type="entry name" value="GST_N_3"/>
    <property type="match status" value="1"/>
</dbReference>
<dbReference type="EC" id="2.5.1.18" evidence="3"/>
<evidence type="ECO:0000256" key="2">
    <source>
        <dbReference type="ARBA" id="ARBA00047960"/>
    </source>
</evidence>
<evidence type="ECO:0000259" key="5">
    <source>
        <dbReference type="PROSITE" id="PS50405"/>
    </source>
</evidence>
<dbReference type="SFLD" id="SFLDG01152">
    <property type="entry name" value="Main.3:_Omega-_and_Tau-like"/>
    <property type="match status" value="1"/>
</dbReference>
<dbReference type="SFLD" id="SFLDG00358">
    <property type="entry name" value="Main_(cytGST)"/>
    <property type="match status" value="1"/>
</dbReference>
<dbReference type="PROSITE" id="PS50404">
    <property type="entry name" value="GST_NTER"/>
    <property type="match status" value="1"/>
</dbReference>
<dbReference type="PROSITE" id="PS50405">
    <property type="entry name" value="GST_CTER"/>
    <property type="match status" value="1"/>
</dbReference>